<evidence type="ECO:0000259" key="4">
    <source>
        <dbReference type="PROSITE" id="PS50977"/>
    </source>
</evidence>
<feature type="domain" description="HTH tetR-type" evidence="4">
    <location>
        <begin position="6"/>
        <end position="66"/>
    </location>
</feature>
<dbReference type="PANTHER" id="PTHR43479">
    <property type="entry name" value="ACREF/ENVCD OPERON REPRESSOR-RELATED"/>
    <property type="match status" value="1"/>
</dbReference>
<dbReference type="PATRIC" id="fig|33935.3.peg.574"/>
<evidence type="ECO:0000313" key="6">
    <source>
        <dbReference type="Proteomes" id="UP000037977"/>
    </source>
</evidence>
<accession>A0A0M9DJQ7</accession>
<gene>
    <name evidence="5" type="ORF">ADM90_05765</name>
</gene>
<dbReference type="SUPFAM" id="SSF46689">
    <property type="entry name" value="Homeodomain-like"/>
    <property type="match status" value="1"/>
</dbReference>
<dbReference type="Pfam" id="PF00440">
    <property type="entry name" value="TetR_N"/>
    <property type="match status" value="1"/>
</dbReference>
<dbReference type="InterPro" id="IPR001647">
    <property type="entry name" value="HTH_TetR"/>
</dbReference>
<dbReference type="GO" id="GO:0003677">
    <property type="term" value="F:DNA binding"/>
    <property type="evidence" value="ECO:0007669"/>
    <property type="project" value="UniProtKB-UniRule"/>
</dbReference>
<keyword evidence="2 3" id="KW-0238">DNA-binding</keyword>
<dbReference type="Gene3D" id="1.10.357.10">
    <property type="entry name" value="Tetracycline Repressor, domain 2"/>
    <property type="match status" value="1"/>
</dbReference>
<evidence type="ECO:0000256" key="2">
    <source>
        <dbReference type="ARBA" id="ARBA00023125"/>
    </source>
</evidence>
<proteinExistence type="predicted"/>
<organism evidence="5 6">
    <name type="scientific">Lysinibacillus macroides</name>
    <dbReference type="NCBI Taxonomy" id="33935"/>
    <lineage>
        <taxon>Bacteria</taxon>
        <taxon>Bacillati</taxon>
        <taxon>Bacillota</taxon>
        <taxon>Bacilli</taxon>
        <taxon>Bacillales</taxon>
        <taxon>Bacillaceae</taxon>
        <taxon>Lysinibacillus</taxon>
    </lineage>
</organism>
<dbReference type="RefSeq" id="WP_053994067.1">
    <property type="nucleotide sequence ID" value="NZ_CP065643.1"/>
</dbReference>
<comment type="caution">
    <text evidence="5">The sequence shown here is derived from an EMBL/GenBank/DDBJ whole genome shotgun (WGS) entry which is preliminary data.</text>
</comment>
<protein>
    <recommendedName>
        <fullName evidence="4">HTH tetR-type domain-containing protein</fullName>
    </recommendedName>
</protein>
<dbReference type="Proteomes" id="UP000037977">
    <property type="component" value="Unassembled WGS sequence"/>
</dbReference>
<evidence type="ECO:0000256" key="3">
    <source>
        <dbReference type="PROSITE-ProRule" id="PRU00335"/>
    </source>
</evidence>
<dbReference type="InterPro" id="IPR009057">
    <property type="entry name" value="Homeodomain-like_sf"/>
</dbReference>
<feature type="DNA-binding region" description="H-T-H motif" evidence="3">
    <location>
        <begin position="29"/>
        <end position="48"/>
    </location>
</feature>
<evidence type="ECO:0000313" key="5">
    <source>
        <dbReference type="EMBL" id="KOY82828.1"/>
    </source>
</evidence>
<keyword evidence="1" id="KW-0678">Repressor</keyword>
<sequence>MDRRVMKTRKEIRKALLSLIEEKNFEVITVLDITERANINRGTFYLHYIDKYDLLEKYEQELFEKLEHVALQYLKDDDTVTEFLQKRYPTIVHVFRCLQEERELLSILLKTRGIFSFQDRIKNVFFSIFKNHSPSTVTEHSFSYPLDFLGLFGSSTFISVLQYWLQSDMKQTPEQLAQMITDIIFKGPVKAFGILPPAE</sequence>
<reference evidence="5 6" key="1">
    <citation type="submission" date="2015-07" db="EMBL/GenBank/DDBJ databases">
        <title>Genome sequencing project for genomic taxonomy and phylogenomics of Bacillus-like bacteria.</title>
        <authorList>
            <person name="Liu B."/>
            <person name="Wang J."/>
            <person name="Zhu Y."/>
            <person name="Liu G."/>
            <person name="Chen Q."/>
            <person name="Chen Z."/>
            <person name="Che J."/>
            <person name="Ge C."/>
            <person name="Shi H."/>
            <person name="Pan Z."/>
            <person name="Liu X."/>
        </authorList>
    </citation>
    <scope>NUCLEOTIDE SEQUENCE [LARGE SCALE GENOMIC DNA]</scope>
    <source>
        <strain evidence="5 6">DSM 54</strain>
    </source>
</reference>
<dbReference type="InterPro" id="IPR050624">
    <property type="entry name" value="HTH-type_Tx_Regulator"/>
</dbReference>
<dbReference type="InterPro" id="IPR039532">
    <property type="entry name" value="TetR_C_Firmicutes"/>
</dbReference>
<name>A0A0M9DJQ7_9BACI</name>
<dbReference type="STRING" id="33935.ADM90_05765"/>
<dbReference type="EMBL" id="LGCI01000005">
    <property type="protein sequence ID" value="KOY82828.1"/>
    <property type="molecule type" value="Genomic_DNA"/>
</dbReference>
<dbReference type="PROSITE" id="PS50977">
    <property type="entry name" value="HTH_TETR_2"/>
    <property type="match status" value="1"/>
</dbReference>
<keyword evidence="6" id="KW-1185">Reference proteome</keyword>
<evidence type="ECO:0000256" key="1">
    <source>
        <dbReference type="ARBA" id="ARBA00022491"/>
    </source>
</evidence>
<dbReference type="AlphaFoldDB" id="A0A0M9DJQ7"/>
<dbReference type="Pfam" id="PF14278">
    <property type="entry name" value="TetR_C_8"/>
    <property type="match status" value="1"/>
</dbReference>
<dbReference type="PANTHER" id="PTHR43479:SF7">
    <property type="entry name" value="TETR-FAMILY TRANSCRIPTIONAL REGULATOR"/>
    <property type="match status" value="1"/>
</dbReference>